<name>A0A5B7CK67_PORTR</name>
<protein>
    <submittedName>
        <fullName evidence="1">Uncharacterized protein</fullName>
    </submittedName>
</protein>
<reference evidence="1 2" key="1">
    <citation type="submission" date="2019-05" db="EMBL/GenBank/DDBJ databases">
        <title>Another draft genome of Portunus trituberculatus and its Hox gene families provides insights of decapod evolution.</title>
        <authorList>
            <person name="Jeong J.-H."/>
            <person name="Song I."/>
            <person name="Kim S."/>
            <person name="Choi T."/>
            <person name="Kim D."/>
            <person name="Ryu S."/>
            <person name="Kim W."/>
        </authorList>
    </citation>
    <scope>NUCLEOTIDE SEQUENCE [LARGE SCALE GENOMIC DNA]</scope>
    <source>
        <tissue evidence="1">Muscle</tissue>
    </source>
</reference>
<evidence type="ECO:0000313" key="2">
    <source>
        <dbReference type="Proteomes" id="UP000324222"/>
    </source>
</evidence>
<dbReference type="Proteomes" id="UP000324222">
    <property type="component" value="Unassembled WGS sequence"/>
</dbReference>
<evidence type="ECO:0000313" key="1">
    <source>
        <dbReference type="EMBL" id="MPC09977.1"/>
    </source>
</evidence>
<comment type="caution">
    <text evidence="1">The sequence shown here is derived from an EMBL/GenBank/DDBJ whole genome shotgun (WGS) entry which is preliminary data.</text>
</comment>
<organism evidence="1 2">
    <name type="scientific">Portunus trituberculatus</name>
    <name type="common">Swimming crab</name>
    <name type="synonym">Neptunus trituberculatus</name>
    <dbReference type="NCBI Taxonomy" id="210409"/>
    <lineage>
        <taxon>Eukaryota</taxon>
        <taxon>Metazoa</taxon>
        <taxon>Ecdysozoa</taxon>
        <taxon>Arthropoda</taxon>
        <taxon>Crustacea</taxon>
        <taxon>Multicrustacea</taxon>
        <taxon>Malacostraca</taxon>
        <taxon>Eumalacostraca</taxon>
        <taxon>Eucarida</taxon>
        <taxon>Decapoda</taxon>
        <taxon>Pleocyemata</taxon>
        <taxon>Brachyura</taxon>
        <taxon>Eubrachyura</taxon>
        <taxon>Portunoidea</taxon>
        <taxon>Portunidae</taxon>
        <taxon>Portuninae</taxon>
        <taxon>Portunus</taxon>
    </lineage>
</organism>
<dbReference type="EMBL" id="VSRR010000095">
    <property type="protein sequence ID" value="MPC09977.1"/>
    <property type="molecule type" value="Genomic_DNA"/>
</dbReference>
<dbReference type="AlphaFoldDB" id="A0A5B7CK67"/>
<accession>A0A5B7CK67</accession>
<keyword evidence="2" id="KW-1185">Reference proteome</keyword>
<gene>
    <name evidence="1" type="ORF">E2C01_002599</name>
</gene>
<sequence length="93" mass="9837">MCAKFQARNSLTLSSSATPERYIVLLIKAVCSFQTSQNTSTATSPSATNPVAQKKYPVPQLVGVDGLPLVPPQPGLLGHTFGSFPFQVSVTQS</sequence>
<proteinExistence type="predicted"/>